<proteinExistence type="predicted"/>
<evidence type="ECO:0000313" key="2">
    <source>
        <dbReference type="Proteomes" id="UP001054821"/>
    </source>
</evidence>
<evidence type="ECO:0000313" key="1">
    <source>
        <dbReference type="EMBL" id="KAI5312966.1"/>
    </source>
</evidence>
<comment type="caution">
    <text evidence="1">The sequence shown here is derived from an EMBL/GenBank/DDBJ whole genome shotgun (WGS) entry which is preliminary data.</text>
</comment>
<gene>
    <name evidence="1" type="ORF">L3X38_042140</name>
</gene>
<name>A0AAD4YKY2_PRUDU</name>
<accession>A0AAD4YKY2</accession>
<dbReference type="AlphaFoldDB" id="A0AAD4YKY2"/>
<protein>
    <submittedName>
        <fullName evidence="1">Uncharacterized protein</fullName>
    </submittedName>
</protein>
<reference evidence="1 2" key="1">
    <citation type="journal article" date="2022" name="G3 (Bethesda)">
        <title>Whole-genome sequence and methylome profiling of the almond [Prunus dulcis (Mill.) D.A. Webb] cultivar 'Nonpareil'.</title>
        <authorList>
            <person name="D'Amico-Willman K.M."/>
            <person name="Ouma W.Z."/>
            <person name="Meulia T."/>
            <person name="Sideli G.M."/>
            <person name="Gradziel T.M."/>
            <person name="Fresnedo-Ramirez J."/>
        </authorList>
    </citation>
    <scope>NUCLEOTIDE SEQUENCE [LARGE SCALE GENOMIC DNA]</scope>
    <source>
        <strain evidence="1">Clone GOH B32 T37-40</strain>
    </source>
</reference>
<sequence length="110" mass="12147">MPFGMSSFGTLEVEQKSRNSILPFGKSWQAYLSKVGLCYGKPLVVFELGYGLSFGKLGKPFGKLGKPFGSLRKLKSCGCAERQVLGTTDWDHILLRAYLHCGWTLAVRQG</sequence>
<dbReference type="EMBL" id="JAJFAZ020000008">
    <property type="protein sequence ID" value="KAI5312966.1"/>
    <property type="molecule type" value="Genomic_DNA"/>
</dbReference>
<keyword evidence="2" id="KW-1185">Reference proteome</keyword>
<dbReference type="Proteomes" id="UP001054821">
    <property type="component" value="Chromosome 8"/>
</dbReference>
<organism evidence="1 2">
    <name type="scientific">Prunus dulcis</name>
    <name type="common">Almond</name>
    <name type="synonym">Amygdalus dulcis</name>
    <dbReference type="NCBI Taxonomy" id="3755"/>
    <lineage>
        <taxon>Eukaryota</taxon>
        <taxon>Viridiplantae</taxon>
        <taxon>Streptophyta</taxon>
        <taxon>Embryophyta</taxon>
        <taxon>Tracheophyta</taxon>
        <taxon>Spermatophyta</taxon>
        <taxon>Magnoliopsida</taxon>
        <taxon>eudicotyledons</taxon>
        <taxon>Gunneridae</taxon>
        <taxon>Pentapetalae</taxon>
        <taxon>rosids</taxon>
        <taxon>fabids</taxon>
        <taxon>Rosales</taxon>
        <taxon>Rosaceae</taxon>
        <taxon>Amygdaloideae</taxon>
        <taxon>Amygdaleae</taxon>
        <taxon>Prunus</taxon>
    </lineage>
</organism>